<dbReference type="PANTHER" id="PTHR15742">
    <property type="entry name" value="GIRDIN"/>
    <property type="match status" value="1"/>
</dbReference>
<organism evidence="1 2">
    <name type="scientific">Ranitomeya imitator</name>
    <name type="common">mimic poison frog</name>
    <dbReference type="NCBI Taxonomy" id="111125"/>
    <lineage>
        <taxon>Eukaryota</taxon>
        <taxon>Metazoa</taxon>
        <taxon>Chordata</taxon>
        <taxon>Craniata</taxon>
        <taxon>Vertebrata</taxon>
        <taxon>Euteleostomi</taxon>
        <taxon>Amphibia</taxon>
        <taxon>Batrachia</taxon>
        <taxon>Anura</taxon>
        <taxon>Neobatrachia</taxon>
        <taxon>Hyloidea</taxon>
        <taxon>Dendrobatidae</taxon>
        <taxon>Dendrobatinae</taxon>
        <taxon>Ranitomeya</taxon>
    </lineage>
</organism>
<evidence type="ECO:0000313" key="1">
    <source>
        <dbReference type="EMBL" id="CAJ0950474.1"/>
    </source>
</evidence>
<proteinExistence type="predicted"/>
<comment type="caution">
    <text evidence="1">The sequence shown here is derived from an EMBL/GenBank/DDBJ whole genome shotgun (WGS) entry which is preliminary data.</text>
</comment>
<dbReference type="PANTHER" id="PTHR15742:SF3">
    <property type="entry name" value="MICROTUBULE CROSS-LINKING FACTOR 1"/>
    <property type="match status" value="1"/>
</dbReference>
<keyword evidence="2" id="KW-1185">Reference proteome</keyword>
<protein>
    <submittedName>
        <fullName evidence="1">Uncharacterized protein</fullName>
    </submittedName>
</protein>
<evidence type="ECO:0000313" key="2">
    <source>
        <dbReference type="Proteomes" id="UP001176940"/>
    </source>
</evidence>
<dbReference type="Proteomes" id="UP001176940">
    <property type="component" value="Unassembled WGS sequence"/>
</dbReference>
<dbReference type="InterPro" id="IPR049885">
    <property type="entry name" value="MTCL1-3"/>
</dbReference>
<gene>
    <name evidence="1" type="ORF">RIMI_LOCUS13041227</name>
</gene>
<dbReference type="EMBL" id="CAUEEQ010031766">
    <property type="protein sequence ID" value="CAJ0950474.1"/>
    <property type="molecule type" value="Genomic_DNA"/>
</dbReference>
<name>A0ABN9LTP6_9NEOB</name>
<sequence length="309" mass="36372">MEDIGAEQDGLEEEHLKTIRRKDLEVQSLTLQNKLEEKTWGQEKSVLQQELRNFKQNVFVLYVKLKWLLAHWRQCKRVEEEEVGDELLQIDQLDTLPEFAAHFDFREGDADMEEVEEEDEDDDGVFALTDYPQHSTAEHSRDLSPQLQTAEILQHQKQVYDLVPDILIKLFGLAHVVERRHQLMNNPISHSCSHWYKRQQASATENRRLLCAFKGLLDDFRSELRDEATDRHEVQQRFAENKAAWEVEETELRCRLEQDVRTAKQFYKNEDMATRSDVAARSDMAVHSDVVLVPVQMWLPSQMWLPAQM</sequence>
<accession>A0ABN9LTP6</accession>
<reference evidence="1" key="1">
    <citation type="submission" date="2023-07" db="EMBL/GenBank/DDBJ databases">
        <authorList>
            <person name="Stuckert A."/>
        </authorList>
    </citation>
    <scope>NUCLEOTIDE SEQUENCE</scope>
</reference>